<dbReference type="Proteomes" id="UP000246991">
    <property type="component" value="Unassembled WGS sequence"/>
</dbReference>
<dbReference type="AlphaFoldDB" id="A0A317STZ3"/>
<comment type="caution">
    <text evidence="1">The sequence shown here is derived from an EMBL/GenBank/DDBJ whole genome shotgun (WGS) entry which is preliminary data.</text>
</comment>
<dbReference type="OrthoDB" id="5424404at2759"/>
<accession>A0A317STZ3</accession>
<gene>
    <name evidence="1" type="ORF">C7212DRAFT_58437</name>
</gene>
<organism evidence="1 2">
    <name type="scientific">Tuber magnatum</name>
    <name type="common">white Piedmont truffle</name>
    <dbReference type="NCBI Taxonomy" id="42249"/>
    <lineage>
        <taxon>Eukaryota</taxon>
        <taxon>Fungi</taxon>
        <taxon>Dikarya</taxon>
        <taxon>Ascomycota</taxon>
        <taxon>Pezizomycotina</taxon>
        <taxon>Pezizomycetes</taxon>
        <taxon>Pezizales</taxon>
        <taxon>Tuberaceae</taxon>
        <taxon>Tuber</taxon>
    </lineage>
</organism>
<sequence>PEVKSKFSKQLDYKRRLCRNNKELLGNYFDMYYEIVTQFAIKPQNMYNIDEIGFLMGLGALERMI</sequence>
<feature type="non-terminal residue" evidence="1">
    <location>
        <position position="1"/>
    </location>
</feature>
<proteinExistence type="predicted"/>
<feature type="non-terminal residue" evidence="1">
    <location>
        <position position="65"/>
    </location>
</feature>
<protein>
    <submittedName>
        <fullName evidence="1">Uncharacterized protein</fullName>
    </submittedName>
</protein>
<reference evidence="1 2" key="1">
    <citation type="submission" date="2018-03" db="EMBL/GenBank/DDBJ databases">
        <title>Genomes of Pezizomycetes fungi and the evolution of truffles.</title>
        <authorList>
            <person name="Murat C."/>
            <person name="Payen T."/>
            <person name="Noel B."/>
            <person name="Kuo A."/>
            <person name="Martin F.M."/>
        </authorList>
    </citation>
    <scope>NUCLEOTIDE SEQUENCE [LARGE SCALE GENOMIC DNA]</scope>
    <source>
        <strain evidence="1">091103-1</strain>
    </source>
</reference>
<name>A0A317STZ3_9PEZI</name>
<dbReference type="EMBL" id="PYWC01000019">
    <property type="protein sequence ID" value="PWW77852.1"/>
    <property type="molecule type" value="Genomic_DNA"/>
</dbReference>
<evidence type="ECO:0000313" key="1">
    <source>
        <dbReference type="EMBL" id="PWW77852.1"/>
    </source>
</evidence>
<keyword evidence="2" id="KW-1185">Reference proteome</keyword>
<evidence type="ECO:0000313" key="2">
    <source>
        <dbReference type="Proteomes" id="UP000246991"/>
    </source>
</evidence>